<gene>
    <name evidence="1" type="ORF">ENH14_02015</name>
</gene>
<dbReference type="Proteomes" id="UP000886381">
    <property type="component" value="Unassembled WGS sequence"/>
</dbReference>
<evidence type="ECO:0000313" key="1">
    <source>
        <dbReference type="EMBL" id="HDL60210.1"/>
    </source>
</evidence>
<dbReference type="InterPro" id="IPR032286">
    <property type="entry name" value="DUF4837"/>
</dbReference>
<dbReference type="AlphaFoldDB" id="A0A7V0LUV4"/>
<comment type="caution">
    <text evidence="1">The sequence shown here is derived from an EMBL/GenBank/DDBJ whole genome shotgun (WGS) entry which is preliminary data.</text>
</comment>
<protein>
    <submittedName>
        <fullName evidence="1">DUF4837 family protein</fullName>
    </submittedName>
</protein>
<proteinExistence type="predicted"/>
<dbReference type="Pfam" id="PF16125">
    <property type="entry name" value="DUF4837"/>
    <property type="match status" value="1"/>
</dbReference>
<accession>A0A7V0LUV4</accession>
<reference evidence="1" key="1">
    <citation type="journal article" date="2020" name="mSystems">
        <title>Genome- and Community-Level Interaction Insights into Carbon Utilization and Element Cycling Functions of Hydrothermarchaeota in Hydrothermal Sediment.</title>
        <authorList>
            <person name="Zhou Z."/>
            <person name="Liu Y."/>
            <person name="Xu W."/>
            <person name="Pan J."/>
            <person name="Luo Z.H."/>
            <person name="Li M."/>
        </authorList>
    </citation>
    <scope>NUCLEOTIDE SEQUENCE [LARGE SCALE GENOMIC DNA]</scope>
    <source>
        <strain evidence="1">HyVt-28</strain>
    </source>
</reference>
<sequence length="318" mass="37266">MLGRLRAFVVLFLFLTITCKAPEEIPRGGENQIILVCDDALEEAEYFNSIVNDTFHTPHRDPLFHIDYVAHEQFISYAGFKNVLIFSFPESPNYTFFKRIFGNVKEGVYKAKNVFRRGDFVVGVLAPKKQVLKKYVEDYSLVLKELFLERYFHFLRMKAYFTGRDKKKEKEIRKRYGISLKLPEGWQYWKTENNFLSLVKHYPDRFIFIYTSSAKPNLMPQNILDIRDSLAEIYYEGDKVIRSQIKIDTLEFLNENALRIIGPWANDTLVIGGGFISIAFNHNGKFYLLDGGIFAPERKEKLEYLLRAQIIFSTIKLE</sequence>
<dbReference type="EMBL" id="DRDR01000085">
    <property type="protein sequence ID" value="HDL60210.1"/>
    <property type="molecule type" value="Genomic_DNA"/>
</dbReference>
<organism evidence="1">
    <name type="scientific">candidate division WOR-3 bacterium</name>
    <dbReference type="NCBI Taxonomy" id="2052148"/>
    <lineage>
        <taxon>Bacteria</taxon>
        <taxon>Bacteria division WOR-3</taxon>
    </lineage>
</organism>
<name>A0A7V0LUV4_UNCW3</name>